<proteinExistence type="predicted"/>
<name>A0A015TUF1_BACFG</name>
<comment type="caution">
    <text evidence="1">The sequence shown here is derived from an EMBL/GenBank/DDBJ whole genome shotgun (WGS) entry which is preliminary data.</text>
</comment>
<protein>
    <submittedName>
        <fullName evidence="1">Uncharacterized protein</fullName>
    </submittedName>
</protein>
<accession>A0A015TUF1</accession>
<reference evidence="1 2" key="1">
    <citation type="submission" date="2014-02" db="EMBL/GenBank/DDBJ databases">
        <authorList>
            <person name="Sears C."/>
            <person name="Carroll K."/>
            <person name="Sack B.R."/>
            <person name="Qadri F."/>
            <person name="Myers L.L."/>
            <person name="Chung G.-T."/>
            <person name="Escheverria P."/>
            <person name="Fraser C.M."/>
            <person name="Sadzewicz L."/>
            <person name="Shefchek K.A."/>
            <person name="Tallon L."/>
            <person name="Das S.P."/>
            <person name="Daugherty S."/>
            <person name="Mongodin E.F."/>
        </authorList>
    </citation>
    <scope>NUCLEOTIDE SEQUENCE [LARGE SCALE GENOMIC DNA]</scope>
    <source>
        <strain evidence="2">3988T(B)14</strain>
    </source>
</reference>
<dbReference type="AlphaFoldDB" id="A0A015TUF1"/>
<evidence type="ECO:0000313" key="2">
    <source>
        <dbReference type="Proteomes" id="UP000020529"/>
    </source>
</evidence>
<dbReference type="Proteomes" id="UP000020529">
    <property type="component" value="Unassembled WGS sequence"/>
</dbReference>
<dbReference type="EMBL" id="JGCY01000294">
    <property type="protein sequence ID" value="EXY74316.1"/>
    <property type="molecule type" value="Genomic_DNA"/>
</dbReference>
<evidence type="ECO:0000313" key="1">
    <source>
        <dbReference type="EMBL" id="EXY74316.1"/>
    </source>
</evidence>
<gene>
    <name evidence="1" type="ORF">M124_1855</name>
</gene>
<organism evidence="1 2">
    <name type="scientific">Bacteroides fragilis str. 3988T(B)14</name>
    <dbReference type="NCBI Taxonomy" id="1339315"/>
    <lineage>
        <taxon>Bacteria</taxon>
        <taxon>Pseudomonadati</taxon>
        <taxon>Bacteroidota</taxon>
        <taxon>Bacteroidia</taxon>
        <taxon>Bacteroidales</taxon>
        <taxon>Bacteroidaceae</taxon>
        <taxon>Bacteroides</taxon>
    </lineage>
</organism>
<sequence>MLSKEKKQKNGTTGKKSFYFCEVVCLTIYVNKTGYRTLC</sequence>
<dbReference type="PATRIC" id="fig|1339315.3.peg.2611"/>